<evidence type="ECO:0000313" key="2">
    <source>
        <dbReference type="EMBL" id="KAB5541327.1"/>
    </source>
</evidence>
<dbReference type="GO" id="GO:0009409">
    <property type="term" value="P:response to cold"/>
    <property type="evidence" value="ECO:0007669"/>
    <property type="project" value="InterPro"/>
</dbReference>
<protein>
    <submittedName>
        <fullName evidence="2">Uncharacterized protein</fullName>
    </submittedName>
</protein>
<organism evidence="2 3">
    <name type="scientific">Salix brachista</name>
    <dbReference type="NCBI Taxonomy" id="2182728"/>
    <lineage>
        <taxon>Eukaryota</taxon>
        <taxon>Viridiplantae</taxon>
        <taxon>Streptophyta</taxon>
        <taxon>Embryophyta</taxon>
        <taxon>Tracheophyta</taxon>
        <taxon>Spermatophyta</taxon>
        <taxon>Magnoliopsida</taxon>
        <taxon>eudicotyledons</taxon>
        <taxon>Gunneridae</taxon>
        <taxon>Pentapetalae</taxon>
        <taxon>rosids</taxon>
        <taxon>fabids</taxon>
        <taxon>Malpighiales</taxon>
        <taxon>Salicaceae</taxon>
        <taxon>Saliceae</taxon>
        <taxon>Salix</taxon>
    </lineage>
</organism>
<evidence type="ECO:0000313" key="3">
    <source>
        <dbReference type="Proteomes" id="UP000326939"/>
    </source>
</evidence>
<dbReference type="GO" id="GO:0042752">
    <property type="term" value="P:regulation of circadian rhythm"/>
    <property type="evidence" value="ECO:0007669"/>
    <property type="project" value="InterPro"/>
</dbReference>
<reference evidence="3" key="1">
    <citation type="journal article" date="2019" name="Gigascience">
        <title>De novo genome assembly of the endangered Acer yangbiense, a plant species with extremely small populations endemic to Yunnan Province, China.</title>
        <authorList>
            <person name="Yang J."/>
            <person name="Wariss H.M."/>
            <person name="Tao L."/>
            <person name="Zhang R."/>
            <person name="Yun Q."/>
            <person name="Hollingsworth P."/>
            <person name="Dao Z."/>
            <person name="Luo G."/>
            <person name="Guo H."/>
            <person name="Ma Y."/>
            <person name="Sun W."/>
        </authorList>
    </citation>
    <scope>NUCLEOTIDE SEQUENCE [LARGE SCALE GENOMIC DNA]</scope>
    <source>
        <strain evidence="3">cv. br00</strain>
    </source>
</reference>
<dbReference type="AlphaFoldDB" id="A0A5N5LEZ6"/>
<gene>
    <name evidence="2" type="ORF">DKX38_014301</name>
</gene>
<dbReference type="PANTHER" id="PTHR33676">
    <property type="entry name" value="COLD REGULATED PROTEIN 27"/>
    <property type="match status" value="1"/>
</dbReference>
<dbReference type="InterPro" id="IPR044678">
    <property type="entry name" value="COR27/28"/>
</dbReference>
<keyword evidence="3" id="KW-1185">Reference proteome</keyword>
<evidence type="ECO:0000256" key="1">
    <source>
        <dbReference type="SAM" id="MobiDB-lite"/>
    </source>
</evidence>
<comment type="caution">
    <text evidence="2">The sequence shown here is derived from an EMBL/GenBank/DDBJ whole genome shotgun (WGS) entry which is preliminary data.</text>
</comment>
<accession>A0A5N5LEZ6</accession>
<proteinExistence type="predicted"/>
<name>A0A5N5LEZ6_9ROSI</name>
<feature type="region of interest" description="Disordered" evidence="1">
    <location>
        <begin position="1"/>
        <end position="43"/>
    </location>
</feature>
<dbReference type="EMBL" id="VDCV01000009">
    <property type="protein sequence ID" value="KAB5541327.1"/>
    <property type="molecule type" value="Genomic_DNA"/>
</dbReference>
<dbReference type="Proteomes" id="UP000326939">
    <property type="component" value="Chromosome 9"/>
</dbReference>
<feature type="region of interest" description="Disordered" evidence="1">
    <location>
        <begin position="213"/>
        <end position="247"/>
    </location>
</feature>
<feature type="compositionally biased region" description="Polar residues" evidence="1">
    <location>
        <begin position="21"/>
        <end position="34"/>
    </location>
</feature>
<sequence>MEEENLKGNVPLPDQKKSSELTRSNSDSSGSTLDDANARPGTSAVWTDEKHRLYLASLEASFVNNQLHHPIRLRGLLGEMGGRSCSLPRQFMVLRDGSLQKKRNEPLLESTADSHFVNGITPAMCHFTPAGNQWNAAHHDLQGHSVYCSGGIHVRENATVFGGLARSSEQHPVCRLCYQNYIGSTLEVSDQNFVEKDQGEKLSCVHMLKRSRTSEAEASSNDQAVPFTRSDTRDVSTASQSSSERVEQVHQELLSENTDNFFCENRLHYFLRGS</sequence>
<dbReference type="PANTHER" id="PTHR33676:SF17">
    <property type="entry name" value="COLD-REGULATED PROTEIN 28"/>
    <property type="match status" value="1"/>
</dbReference>